<dbReference type="AlphaFoldDB" id="A0A518GK61"/>
<sequence length="32" mass="3795">MRDEQCIVEDYLTMRLMGLSQVLWLVDSHSIL</sequence>
<dbReference type="EMBL" id="CP036299">
    <property type="protein sequence ID" value="QDV28958.1"/>
    <property type="molecule type" value="Genomic_DNA"/>
</dbReference>
<gene>
    <name evidence="1" type="ORF">Spb1_08250</name>
</gene>
<accession>A0A518GK61</accession>
<dbReference type="KEGG" id="peh:Spb1_08250"/>
<dbReference type="Proteomes" id="UP000315349">
    <property type="component" value="Chromosome"/>
</dbReference>
<reference evidence="1 2" key="1">
    <citation type="submission" date="2019-02" db="EMBL/GenBank/DDBJ databases">
        <title>Deep-cultivation of Planctomycetes and their phenomic and genomic characterization uncovers novel biology.</title>
        <authorList>
            <person name="Wiegand S."/>
            <person name="Jogler M."/>
            <person name="Boedeker C."/>
            <person name="Pinto D."/>
            <person name="Vollmers J."/>
            <person name="Rivas-Marin E."/>
            <person name="Kohn T."/>
            <person name="Peeters S.H."/>
            <person name="Heuer A."/>
            <person name="Rast P."/>
            <person name="Oberbeckmann S."/>
            <person name="Bunk B."/>
            <person name="Jeske O."/>
            <person name="Meyerdierks A."/>
            <person name="Storesund J.E."/>
            <person name="Kallscheuer N."/>
            <person name="Luecker S."/>
            <person name="Lage O.M."/>
            <person name="Pohl T."/>
            <person name="Merkel B.J."/>
            <person name="Hornburger P."/>
            <person name="Mueller R.-W."/>
            <person name="Bruemmer F."/>
            <person name="Labrenz M."/>
            <person name="Spormann A.M."/>
            <person name="Op den Camp H."/>
            <person name="Overmann J."/>
            <person name="Amann R."/>
            <person name="Jetten M.S.M."/>
            <person name="Mascher T."/>
            <person name="Medema M.H."/>
            <person name="Devos D.P."/>
            <person name="Kaster A.-K."/>
            <person name="Ovreas L."/>
            <person name="Rohde M."/>
            <person name="Galperin M.Y."/>
            <person name="Jogler C."/>
        </authorList>
    </citation>
    <scope>NUCLEOTIDE SEQUENCE [LARGE SCALE GENOMIC DNA]</scope>
    <source>
        <strain evidence="1 2">Spb1</strain>
    </source>
</reference>
<proteinExistence type="predicted"/>
<name>A0A518GK61_9PLAN</name>
<evidence type="ECO:0000313" key="2">
    <source>
        <dbReference type="Proteomes" id="UP000315349"/>
    </source>
</evidence>
<organism evidence="1 2">
    <name type="scientific">Planctopirus ephydatiae</name>
    <dbReference type="NCBI Taxonomy" id="2528019"/>
    <lineage>
        <taxon>Bacteria</taxon>
        <taxon>Pseudomonadati</taxon>
        <taxon>Planctomycetota</taxon>
        <taxon>Planctomycetia</taxon>
        <taxon>Planctomycetales</taxon>
        <taxon>Planctomycetaceae</taxon>
        <taxon>Planctopirus</taxon>
    </lineage>
</organism>
<evidence type="ECO:0000313" key="1">
    <source>
        <dbReference type="EMBL" id="QDV28958.1"/>
    </source>
</evidence>
<protein>
    <submittedName>
        <fullName evidence="1">Uncharacterized protein</fullName>
    </submittedName>
</protein>
<keyword evidence="2" id="KW-1185">Reference proteome</keyword>